<feature type="domain" description="O-methyltransferase dimerisation" evidence="5">
    <location>
        <begin position="72"/>
        <end position="146"/>
    </location>
</feature>
<dbReference type="PANTHER" id="PTHR43712">
    <property type="entry name" value="PUTATIVE (AFU_ORTHOLOGUE AFUA_4G14580)-RELATED"/>
    <property type="match status" value="1"/>
</dbReference>
<evidence type="ECO:0000256" key="3">
    <source>
        <dbReference type="ARBA" id="ARBA00022691"/>
    </source>
</evidence>
<keyword evidence="1 6" id="KW-0489">Methyltransferase</keyword>
<proteinExistence type="predicted"/>
<evidence type="ECO:0000259" key="4">
    <source>
        <dbReference type="Pfam" id="PF00891"/>
    </source>
</evidence>
<reference evidence="6 7" key="1">
    <citation type="submission" date="2019-09" db="EMBL/GenBank/DDBJ databases">
        <title>Draft genome of the ectomycorrhizal ascomycete Sphaerosporella brunnea.</title>
        <authorList>
            <consortium name="DOE Joint Genome Institute"/>
            <person name="Benucci G.M."/>
            <person name="Marozzi G."/>
            <person name="Antonielli L."/>
            <person name="Sanchez S."/>
            <person name="Marco P."/>
            <person name="Wang X."/>
            <person name="Falini L.B."/>
            <person name="Barry K."/>
            <person name="Haridas S."/>
            <person name="Lipzen A."/>
            <person name="Labutti K."/>
            <person name="Grigoriev I.V."/>
            <person name="Murat C."/>
            <person name="Martin F."/>
            <person name="Albertini E."/>
            <person name="Donnini D."/>
            <person name="Bonito G."/>
        </authorList>
    </citation>
    <scope>NUCLEOTIDE SEQUENCE [LARGE SCALE GENOMIC DNA]</scope>
    <source>
        <strain evidence="6 7">Sb_GMNB300</strain>
    </source>
</reference>
<dbReference type="Pfam" id="PF00891">
    <property type="entry name" value="Methyltransf_2"/>
    <property type="match status" value="1"/>
</dbReference>
<keyword evidence="3" id="KW-0949">S-adenosyl-L-methionine</keyword>
<sequence>MEPILNDLIAHLQSTLASLEGPLKSDLQATIHAPSSGLPDKKLVALASEAEELLDRVQKLLQPPVELLADNFLGYLDSKCLCAAVSLRIPDLLFTGAKTVSALADASDADPTRLTQILRLLRNNGIFAYDESTGTYSNNAASELLRTDHWTQWHRWVDLYGNEFYDMARGIPGAVMARNAATRTAAQLAFGTDKNMFDYASEHGWLERLLGTIGAAAMAQAPGIVEDYPWGEVVGTTVLDVGGGSGDFIGALLREFPTMKGAVLDTAQVIERVTTPSFRGEKAKFADVGGRVTELIAGDFLQDIPPFEVYTMKWCLHDWGDEDVLKVLKNARKAIVEGPNSRFVIIESVLTEGRKGRLARLGDVTMMVAAGGRERTYEEWKDLAERSGWRLAVVRSLRNAWPSAIELRPA</sequence>
<dbReference type="EMBL" id="VXIS01000262">
    <property type="protein sequence ID" value="KAA8895466.1"/>
    <property type="molecule type" value="Genomic_DNA"/>
</dbReference>
<dbReference type="GO" id="GO:0046983">
    <property type="term" value="F:protein dimerization activity"/>
    <property type="evidence" value="ECO:0007669"/>
    <property type="project" value="InterPro"/>
</dbReference>
<evidence type="ECO:0000259" key="5">
    <source>
        <dbReference type="Pfam" id="PF08100"/>
    </source>
</evidence>
<dbReference type="InterPro" id="IPR016461">
    <property type="entry name" value="COMT-like"/>
</dbReference>
<dbReference type="SUPFAM" id="SSF46785">
    <property type="entry name" value="Winged helix' DNA-binding domain"/>
    <property type="match status" value="1"/>
</dbReference>
<gene>
    <name evidence="6" type="ORF">FN846DRAFT_922318</name>
</gene>
<dbReference type="InParanoid" id="A0A5J5EKG2"/>
<dbReference type="InterPro" id="IPR001077">
    <property type="entry name" value="COMT_C"/>
</dbReference>
<evidence type="ECO:0000313" key="7">
    <source>
        <dbReference type="Proteomes" id="UP000326924"/>
    </source>
</evidence>
<dbReference type="InterPro" id="IPR012967">
    <property type="entry name" value="COMT_dimerisation"/>
</dbReference>
<dbReference type="AlphaFoldDB" id="A0A5J5EKG2"/>
<dbReference type="GO" id="GO:0008171">
    <property type="term" value="F:O-methyltransferase activity"/>
    <property type="evidence" value="ECO:0007669"/>
    <property type="project" value="InterPro"/>
</dbReference>
<protein>
    <submittedName>
        <fullName evidence="6">O-methyltransferase glim-like protein</fullName>
    </submittedName>
</protein>
<evidence type="ECO:0000256" key="1">
    <source>
        <dbReference type="ARBA" id="ARBA00022603"/>
    </source>
</evidence>
<dbReference type="OrthoDB" id="1606438at2759"/>
<dbReference type="PROSITE" id="PS51683">
    <property type="entry name" value="SAM_OMT_II"/>
    <property type="match status" value="1"/>
</dbReference>
<evidence type="ECO:0000256" key="2">
    <source>
        <dbReference type="ARBA" id="ARBA00022679"/>
    </source>
</evidence>
<evidence type="ECO:0000313" key="6">
    <source>
        <dbReference type="EMBL" id="KAA8895466.1"/>
    </source>
</evidence>
<comment type="caution">
    <text evidence="6">The sequence shown here is derived from an EMBL/GenBank/DDBJ whole genome shotgun (WGS) entry which is preliminary data.</text>
</comment>
<accession>A0A5J5EKG2</accession>
<feature type="domain" description="O-methyltransferase C-terminal" evidence="4">
    <location>
        <begin position="236"/>
        <end position="390"/>
    </location>
</feature>
<dbReference type="Proteomes" id="UP000326924">
    <property type="component" value="Unassembled WGS sequence"/>
</dbReference>
<dbReference type="Gene3D" id="3.40.50.150">
    <property type="entry name" value="Vaccinia Virus protein VP39"/>
    <property type="match status" value="1"/>
</dbReference>
<dbReference type="InterPro" id="IPR029063">
    <property type="entry name" value="SAM-dependent_MTases_sf"/>
</dbReference>
<dbReference type="SUPFAM" id="SSF53335">
    <property type="entry name" value="S-adenosyl-L-methionine-dependent methyltransferases"/>
    <property type="match status" value="1"/>
</dbReference>
<dbReference type="InterPro" id="IPR036388">
    <property type="entry name" value="WH-like_DNA-bd_sf"/>
</dbReference>
<name>A0A5J5EKG2_9PEZI</name>
<organism evidence="6 7">
    <name type="scientific">Sphaerosporella brunnea</name>
    <dbReference type="NCBI Taxonomy" id="1250544"/>
    <lineage>
        <taxon>Eukaryota</taxon>
        <taxon>Fungi</taxon>
        <taxon>Dikarya</taxon>
        <taxon>Ascomycota</taxon>
        <taxon>Pezizomycotina</taxon>
        <taxon>Pezizomycetes</taxon>
        <taxon>Pezizales</taxon>
        <taxon>Pyronemataceae</taxon>
        <taxon>Sphaerosporella</taxon>
    </lineage>
</organism>
<dbReference type="GO" id="GO:0032259">
    <property type="term" value="P:methylation"/>
    <property type="evidence" value="ECO:0007669"/>
    <property type="project" value="UniProtKB-KW"/>
</dbReference>
<dbReference type="InterPro" id="IPR036390">
    <property type="entry name" value="WH_DNA-bd_sf"/>
</dbReference>
<dbReference type="Pfam" id="PF08100">
    <property type="entry name" value="Dimerisation"/>
    <property type="match status" value="1"/>
</dbReference>
<dbReference type="PANTHER" id="PTHR43712:SF2">
    <property type="entry name" value="O-METHYLTRANSFERASE CICE"/>
    <property type="match status" value="1"/>
</dbReference>
<keyword evidence="2 6" id="KW-0808">Transferase</keyword>
<dbReference type="Gene3D" id="1.10.10.10">
    <property type="entry name" value="Winged helix-like DNA-binding domain superfamily/Winged helix DNA-binding domain"/>
    <property type="match status" value="1"/>
</dbReference>
<keyword evidence="7" id="KW-1185">Reference proteome</keyword>